<feature type="region of interest" description="Disordered" evidence="1">
    <location>
        <begin position="433"/>
        <end position="457"/>
    </location>
</feature>
<name>A0AAX4H5V3_9ASCO</name>
<proteinExistence type="predicted"/>
<feature type="compositionally biased region" description="Low complexity" evidence="1">
    <location>
        <begin position="442"/>
        <end position="452"/>
    </location>
</feature>
<evidence type="ECO:0000313" key="2">
    <source>
        <dbReference type="EMBL" id="WPK23854.1"/>
    </source>
</evidence>
<dbReference type="Proteomes" id="UP001338582">
    <property type="component" value="Chromosome 1"/>
</dbReference>
<feature type="region of interest" description="Disordered" evidence="1">
    <location>
        <begin position="372"/>
        <end position="395"/>
    </location>
</feature>
<dbReference type="EMBL" id="CP138894">
    <property type="protein sequence ID" value="WPK23854.1"/>
    <property type="molecule type" value="Genomic_DNA"/>
</dbReference>
<protein>
    <submittedName>
        <fullName evidence="2">Uncharacterized protein</fullName>
    </submittedName>
</protein>
<organism evidence="2 3">
    <name type="scientific">Australozyma saopauloensis</name>
    <dbReference type="NCBI Taxonomy" id="291208"/>
    <lineage>
        <taxon>Eukaryota</taxon>
        <taxon>Fungi</taxon>
        <taxon>Dikarya</taxon>
        <taxon>Ascomycota</taxon>
        <taxon>Saccharomycotina</taxon>
        <taxon>Pichiomycetes</taxon>
        <taxon>Metschnikowiaceae</taxon>
        <taxon>Australozyma</taxon>
    </lineage>
</organism>
<evidence type="ECO:0000256" key="1">
    <source>
        <dbReference type="SAM" id="MobiDB-lite"/>
    </source>
</evidence>
<dbReference type="RefSeq" id="XP_062876240.1">
    <property type="nucleotide sequence ID" value="XM_063020170.1"/>
</dbReference>
<reference evidence="2 3" key="1">
    <citation type="submission" date="2023-10" db="EMBL/GenBank/DDBJ databases">
        <title>Draft Genome Sequence of Candida saopaulonensis from a very Premature Infant with Sepsis.</title>
        <authorList>
            <person name="Ning Y."/>
            <person name="Dai R."/>
            <person name="Xiao M."/>
            <person name="Xu Y."/>
            <person name="Yan Q."/>
            <person name="Zhang L."/>
        </authorList>
    </citation>
    <scope>NUCLEOTIDE SEQUENCE [LARGE SCALE GENOMIC DNA]</scope>
    <source>
        <strain evidence="2 3">19XY460</strain>
    </source>
</reference>
<dbReference type="GeneID" id="88172172"/>
<sequence>MSLKILMGPWRSIKKSILSSFNRSLGSQEDSDLTCMEVKNDELKSNSSSGIMKAENVYPLKKVSASTKDLASEVCSTDFCKLDPISTELSYETRIREPVVATTLQLGPQLRIDEVLAELNILDADSDVHSENSHSLSERSPRRSEKDFAHIAQRQISEINFVHASKIDTSRIQNSSKRESPARALTLKSPNYYERQLLRRRESAAKFQLDFDQTSRDAVRSTSLPYRTTGFAFNCTSAVPSSFGLEQIPHEDSDAVMDLEPKADESYNCLHLSKRFSFPALSQSLSIKRKQFSSVATPRNKTYENTLPQSLDTKSFSKGSHDDFPNSQLAAEFGGPKQILEINAGADQADYDTENLLAQIESVFKKATPSSESLSDVFGSQSESPTQTDYDTNFDQGTTIRIDTSKQEFLKSGLNQVHSVRLELIDDGYTQMTEEDRCEKNSTSSIGSQGKSKSSRKRASAKTVTLKLWSCIGWKRKYAKAFIGSILLSWKPDNAQFKLLLPPVNRTLAIVKNKKINSNAILTFDESETTTKTLAPAKTLPKASTYYGGASQEDLGELHDGSYKTDVTIVRPSSAPANQNYKLEFLDEAFENYSALPLIYKRLSLFAKTHSLDDSAVGALMYMVSSEAK</sequence>
<dbReference type="KEGG" id="asau:88172172"/>
<accession>A0AAX4H5V3</accession>
<gene>
    <name evidence="2" type="ORF">PUMCH_001104</name>
</gene>
<dbReference type="AlphaFoldDB" id="A0AAX4H5V3"/>
<evidence type="ECO:0000313" key="3">
    <source>
        <dbReference type="Proteomes" id="UP001338582"/>
    </source>
</evidence>
<keyword evidence="3" id="KW-1185">Reference proteome</keyword>